<evidence type="ECO:0000256" key="4">
    <source>
        <dbReference type="ARBA" id="ARBA00022729"/>
    </source>
</evidence>
<dbReference type="SUPFAM" id="SSF50494">
    <property type="entry name" value="Trypsin-like serine proteases"/>
    <property type="match status" value="2"/>
</dbReference>
<dbReference type="Proteomes" id="UP000318017">
    <property type="component" value="Chromosome"/>
</dbReference>
<name>A0A518G0F7_9BACT</name>
<keyword evidence="5" id="KW-0378">Hydrolase</keyword>
<sequence length="725" mass="81210" precursor="true">MNYSYVSFIQCRLACLCLAFTAVCCSVQNASAEEGMYPMSELKQLDLPSRGIELTAEQLFNPQAISLVDGVCRVNGCTGSFVSPTGLIITNHHCAYGAIQQASQGSHDYLSSGFKADSLSDEIPAPDYTVRVTQDYRDISAEVLAVVQPGMSYLERSEAIEKKSKEIELAAEQANPGLRAEVAEMFAGKTYVLFQYVYLRDIRLVFAPPQSVGNFGGEVDNWMWPRHTGDFSFMRAYTAPDGSSASYSVDNIPYQPKRFVQVSVEGVQEEDAVFLLGYPGRTARHKTAAFLNYEEHVRLPTLIELYNWQIEVMTAAGEGDREVEIKHASRMRSLSNVEKRSRGQLQGLRRAHLAEKRRATEAELQAFIESDSARKAKYGELLKEIQAVYQEMEQLAPLEFNLQQLRSASRAAAIAYFIVDAASERQKPDLDRESAYMERNWEQSLQSLKSSVNDYHAATDEILLAGMMERLKAVEAGPVTEALKRQFAASIVPMESVQQWLARTSVGEWEFVERYAAQTPQTLAQTDDPILQLMLELYPTYLELRDREKTREGRLSELYGSLIEIKQQFAKSDFVPDANATLRFTCGHVRRYSPADAVVMLPLTTLSGVIDKTTGKAPFDTPSEVVEKFEADELGRYRNATLNDVPVAILYDTDTTGGNSGSPIFNAKGELVGVNFDRCFEATINDFAWDQSYSRSIGVDIRYVLWLTDVVYGAERLIEEMGVKH</sequence>
<dbReference type="PROSITE" id="PS00673">
    <property type="entry name" value="V8_SER"/>
    <property type="match status" value="1"/>
</dbReference>
<dbReference type="Gene3D" id="2.40.10.10">
    <property type="entry name" value="Trypsin-like serine proteases"/>
    <property type="match status" value="1"/>
</dbReference>
<feature type="signal peptide" evidence="7">
    <location>
        <begin position="1"/>
        <end position="32"/>
    </location>
</feature>
<reference evidence="8 9" key="1">
    <citation type="submission" date="2019-02" db="EMBL/GenBank/DDBJ databases">
        <title>Deep-cultivation of Planctomycetes and their phenomic and genomic characterization uncovers novel biology.</title>
        <authorList>
            <person name="Wiegand S."/>
            <person name="Jogler M."/>
            <person name="Boedeker C."/>
            <person name="Pinto D."/>
            <person name="Vollmers J."/>
            <person name="Rivas-Marin E."/>
            <person name="Kohn T."/>
            <person name="Peeters S.H."/>
            <person name="Heuer A."/>
            <person name="Rast P."/>
            <person name="Oberbeckmann S."/>
            <person name="Bunk B."/>
            <person name="Jeske O."/>
            <person name="Meyerdierks A."/>
            <person name="Storesund J.E."/>
            <person name="Kallscheuer N."/>
            <person name="Luecker S."/>
            <person name="Lage O.M."/>
            <person name="Pohl T."/>
            <person name="Merkel B.J."/>
            <person name="Hornburger P."/>
            <person name="Mueller R.-W."/>
            <person name="Bruemmer F."/>
            <person name="Labrenz M."/>
            <person name="Spormann A.M."/>
            <person name="Op den Camp H."/>
            <person name="Overmann J."/>
            <person name="Amann R."/>
            <person name="Jetten M.S.M."/>
            <person name="Mascher T."/>
            <person name="Medema M.H."/>
            <person name="Devos D.P."/>
            <person name="Kaster A.-K."/>
            <person name="Ovreas L."/>
            <person name="Rohde M."/>
            <person name="Galperin M.Y."/>
            <person name="Jogler C."/>
        </authorList>
    </citation>
    <scope>NUCLEOTIDE SEQUENCE [LARGE SCALE GENOMIC DNA]</scope>
    <source>
        <strain evidence="8 9">Q31a</strain>
    </source>
</reference>
<evidence type="ECO:0000313" key="8">
    <source>
        <dbReference type="EMBL" id="QDV22085.1"/>
    </source>
</evidence>
<dbReference type="InterPro" id="IPR000126">
    <property type="entry name" value="V8_ser_AS"/>
</dbReference>
<dbReference type="GO" id="GO:0006508">
    <property type="term" value="P:proteolysis"/>
    <property type="evidence" value="ECO:0007669"/>
    <property type="project" value="UniProtKB-KW"/>
</dbReference>
<evidence type="ECO:0000256" key="5">
    <source>
        <dbReference type="ARBA" id="ARBA00022801"/>
    </source>
</evidence>
<dbReference type="EMBL" id="CP036298">
    <property type="protein sequence ID" value="QDV22085.1"/>
    <property type="molecule type" value="Genomic_DNA"/>
</dbReference>
<dbReference type="PANTHER" id="PTHR38469">
    <property type="entry name" value="PERIPLASMIC PEPTIDASE SUBFAMILY S1B"/>
    <property type="match status" value="1"/>
</dbReference>
<feature type="chain" id="PRO_5022124052" evidence="7">
    <location>
        <begin position="33"/>
        <end position="725"/>
    </location>
</feature>
<comment type="similarity">
    <text evidence="1">Belongs to the peptidase S46 family.</text>
</comment>
<evidence type="ECO:0000256" key="6">
    <source>
        <dbReference type="ARBA" id="ARBA00022825"/>
    </source>
</evidence>
<evidence type="ECO:0000313" key="9">
    <source>
        <dbReference type="Proteomes" id="UP000318017"/>
    </source>
</evidence>
<dbReference type="InterPro" id="IPR009003">
    <property type="entry name" value="Peptidase_S1_PA"/>
</dbReference>
<accession>A0A518G0F7</accession>
<protein>
    <submittedName>
        <fullName evidence="8">Peptidase S46</fullName>
    </submittedName>
</protein>
<dbReference type="KEGG" id="ahel:Q31a_03640"/>
<keyword evidence="2" id="KW-0031">Aminopeptidase</keyword>
<dbReference type="InterPro" id="IPR019500">
    <property type="entry name" value="Pep_S46"/>
</dbReference>
<organism evidence="8 9">
    <name type="scientific">Aureliella helgolandensis</name>
    <dbReference type="NCBI Taxonomy" id="2527968"/>
    <lineage>
        <taxon>Bacteria</taxon>
        <taxon>Pseudomonadati</taxon>
        <taxon>Planctomycetota</taxon>
        <taxon>Planctomycetia</taxon>
        <taxon>Pirellulales</taxon>
        <taxon>Pirellulaceae</taxon>
        <taxon>Aureliella</taxon>
    </lineage>
</organism>
<dbReference type="Pfam" id="PF10459">
    <property type="entry name" value="Peptidase_S46"/>
    <property type="match status" value="1"/>
</dbReference>
<dbReference type="PANTHER" id="PTHR38469:SF1">
    <property type="entry name" value="PERIPLASMIC PEPTIDASE SUBFAMILY S1B"/>
    <property type="match status" value="1"/>
</dbReference>
<gene>
    <name evidence="8" type="ORF">Q31a_03640</name>
</gene>
<evidence type="ECO:0000256" key="2">
    <source>
        <dbReference type="ARBA" id="ARBA00022438"/>
    </source>
</evidence>
<dbReference type="InterPro" id="IPR043504">
    <property type="entry name" value="Peptidase_S1_PA_chymotrypsin"/>
</dbReference>
<keyword evidence="6" id="KW-0720">Serine protease</keyword>
<evidence type="ECO:0000256" key="7">
    <source>
        <dbReference type="SAM" id="SignalP"/>
    </source>
</evidence>
<dbReference type="RefSeq" id="WP_145073071.1">
    <property type="nucleotide sequence ID" value="NZ_CP036298.1"/>
</dbReference>
<evidence type="ECO:0000256" key="1">
    <source>
        <dbReference type="ARBA" id="ARBA00010491"/>
    </source>
</evidence>
<keyword evidence="3" id="KW-0645">Protease</keyword>
<proteinExistence type="inferred from homology"/>
<keyword evidence="4 7" id="KW-0732">Signal</keyword>
<dbReference type="GO" id="GO:0008239">
    <property type="term" value="F:dipeptidyl-peptidase activity"/>
    <property type="evidence" value="ECO:0007669"/>
    <property type="project" value="InterPro"/>
</dbReference>
<dbReference type="OrthoDB" id="9805367at2"/>
<evidence type="ECO:0000256" key="3">
    <source>
        <dbReference type="ARBA" id="ARBA00022670"/>
    </source>
</evidence>
<keyword evidence="9" id="KW-1185">Reference proteome</keyword>
<dbReference type="GO" id="GO:0070009">
    <property type="term" value="F:serine-type aminopeptidase activity"/>
    <property type="evidence" value="ECO:0007669"/>
    <property type="project" value="InterPro"/>
</dbReference>
<dbReference type="AlphaFoldDB" id="A0A518G0F7"/>